<feature type="repeat" description="ANK" evidence="3">
    <location>
        <begin position="123"/>
        <end position="155"/>
    </location>
</feature>
<dbReference type="STRING" id="6412.T1F076"/>
<dbReference type="GO" id="GO:0043124">
    <property type="term" value="P:negative regulation of canonical NF-kappaB signal transduction"/>
    <property type="evidence" value="ECO:0000318"/>
    <property type="project" value="GO_Central"/>
</dbReference>
<dbReference type="PROSITE" id="PS50088">
    <property type="entry name" value="ANK_REPEAT"/>
    <property type="match status" value="1"/>
</dbReference>
<evidence type="ECO:0000256" key="1">
    <source>
        <dbReference type="ARBA" id="ARBA00022737"/>
    </source>
</evidence>
<reference evidence="4 6" key="2">
    <citation type="journal article" date="2013" name="Nature">
        <title>Insights into bilaterian evolution from three spiralian genomes.</title>
        <authorList>
            <person name="Simakov O."/>
            <person name="Marletaz F."/>
            <person name="Cho S.J."/>
            <person name="Edsinger-Gonzales E."/>
            <person name="Havlak P."/>
            <person name="Hellsten U."/>
            <person name="Kuo D.H."/>
            <person name="Larsson T."/>
            <person name="Lv J."/>
            <person name="Arendt D."/>
            <person name="Savage R."/>
            <person name="Osoegawa K."/>
            <person name="de Jong P."/>
            <person name="Grimwood J."/>
            <person name="Chapman J.A."/>
            <person name="Shapiro H."/>
            <person name="Aerts A."/>
            <person name="Otillar R.P."/>
            <person name="Terry A.Y."/>
            <person name="Boore J.L."/>
            <person name="Grigoriev I.V."/>
            <person name="Lindberg D.R."/>
            <person name="Seaver E.C."/>
            <person name="Weisblat D.A."/>
            <person name="Putnam N.H."/>
            <person name="Rokhsar D.S."/>
        </authorList>
    </citation>
    <scope>NUCLEOTIDE SEQUENCE</scope>
</reference>
<dbReference type="InterPro" id="IPR051070">
    <property type="entry name" value="NF-kappa-B_inhibitor"/>
</dbReference>
<dbReference type="InterPro" id="IPR036770">
    <property type="entry name" value="Ankyrin_rpt-contain_sf"/>
</dbReference>
<organism evidence="5 6">
    <name type="scientific">Helobdella robusta</name>
    <name type="common">Californian leech</name>
    <dbReference type="NCBI Taxonomy" id="6412"/>
    <lineage>
        <taxon>Eukaryota</taxon>
        <taxon>Metazoa</taxon>
        <taxon>Spiralia</taxon>
        <taxon>Lophotrochozoa</taxon>
        <taxon>Annelida</taxon>
        <taxon>Clitellata</taxon>
        <taxon>Hirudinea</taxon>
        <taxon>Rhynchobdellida</taxon>
        <taxon>Glossiphoniidae</taxon>
        <taxon>Helobdella</taxon>
    </lineage>
</organism>
<dbReference type="InterPro" id="IPR002110">
    <property type="entry name" value="Ankyrin_rpt"/>
</dbReference>
<reference evidence="5" key="3">
    <citation type="submission" date="2015-06" db="UniProtKB">
        <authorList>
            <consortium name="EnsemblMetazoa"/>
        </authorList>
    </citation>
    <scope>IDENTIFICATION</scope>
</reference>
<dbReference type="EMBL" id="AMQM01002901">
    <property type="status" value="NOT_ANNOTATED_CDS"/>
    <property type="molecule type" value="Genomic_DNA"/>
</dbReference>
<dbReference type="GO" id="GO:0005829">
    <property type="term" value="C:cytosol"/>
    <property type="evidence" value="ECO:0000318"/>
    <property type="project" value="GO_Central"/>
</dbReference>
<dbReference type="InParanoid" id="T1F076"/>
<gene>
    <name evidence="5" type="primary">20202226</name>
    <name evidence="4" type="ORF">HELRODRAFT_168135</name>
</gene>
<dbReference type="EMBL" id="AMQM01002902">
    <property type="status" value="NOT_ANNOTATED_CDS"/>
    <property type="molecule type" value="Genomic_DNA"/>
</dbReference>
<dbReference type="Gene3D" id="1.25.40.20">
    <property type="entry name" value="Ankyrin repeat-containing domain"/>
    <property type="match status" value="1"/>
</dbReference>
<dbReference type="EnsemblMetazoa" id="HelroT168135">
    <property type="protein sequence ID" value="HelroP168135"/>
    <property type="gene ID" value="HelroG168135"/>
</dbReference>
<reference evidence="6" key="1">
    <citation type="submission" date="2012-12" db="EMBL/GenBank/DDBJ databases">
        <authorList>
            <person name="Hellsten U."/>
            <person name="Grimwood J."/>
            <person name="Chapman J.A."/>
            <person name="Shapiro H."/>
            <person name="Aerts A."/>
            <person name="Otillar R.P."/>
            <person name="Terry A.Y."/>
            <person name="Boore J.L."/>
            <person name="Simakov O."/>
            <person name="Marletaz F."/>
            <person name="Cho S.-J."/>
            <person name="Edsinger-Gonzales E."/>
            <person name="Havlak P."/>
            <person name="Kuo D.-H."/>
            <person name="Larsson T."/>
            <person name="Lv J."/>
            <person name="Arendt D."/>
            <person name="Savage R."/>
            <person name="Osoegawa K."/>
            <person name="de Jong P."/>
            <person name="Lindberg D.R."/>
            <person name="Seaver E.C."/>
            <person name="Weisblat D.A."/>
            <person name="Putnam N.H."/>
            <person name="Grigoriev I.V."/>
            <person name="Rokhsar D.S."/>
        </authorList>
    </citation>
    <scope>NUCLEOTIDE SEQUENCE</scope>
</reference>
<dbReference type="OrthoDB" id="2306477at2759"/>
<dbReference type="PANTHER" id="PTHR46680">
    <property type="entry name" value="NF-KAPPA-B INHIBITOR ALPHA"/>
    <property type="match status" value="1"/>
</dbReference>
<evidence type="ECO:0000256" key="3">
    <source>
        <dbReference type="PROSITE-ProRule" id="PRU00023"/>
    </source>
</evidence>
<dbReference type="SUPFAM" id="SSF48403">
    <property type="entry name" value="Ankyrin repeat"/>
    <property type="match status" value="1"/>
</dbReference>
<proteinExistence type="predicted"/>
<protein>
    <submittedName>
        <fullName evidence="4 5">Uncharacterized protein</fullName>
    </submittedName>
</protein>
<keyword evidence="6" id="KW-1185">Reference proteome</keyword>
<dbReference type="AlphaFoldDB" id="T1F076"/>
<name>T1F076_HELRO</name>
<sequence length="173" mass="19426">MALSIRQKRVRRISGDPVDGVVVQGPVDGLATGTPLYSVAVQGTIDGRTTCRPRGWRFGTWNDTFTFEDFSSMSPSTAYQVFKAKSSYPLHLAIRMQREDVVFLFMIEFHSQLPEKLNEMDELGDLPIDLALMTKQEGILNILIEHGVDVDRPDDLGHCLLHKAINRGTSVFF</sequence>
<dbReference type="KEGG" id="hro:HELRODRAFT_168135"/>
<dbReference type="GO" id="GO:0051059">
    <property type="term" value="F:NF-kappaB binding"/>
    <property type="evidence" value="ECO:0000318"/>
    <property type="project" value="GO_Central"/>
</dbReference>
<dbReference type="EMBL" id="KB095905">
    <property type="protein sequence ID" value="ESO10245.1"/>
    <property type="molecule type" value="Genomic_DNA"/>
</dbReference>
<keyword evidence="1" id="KW-0677">Repeat</keyword>
<dbReference type="CTD" id="20202226"/>
<dbReference type="eggNOG" id="KOG4591">
    <property type="taxonomic scope" value="Eukaryota"/>
</dbReference>
<evidence type="ECO:0000313" key="4">
    <source>
        <dbReference type="EMBL" id="ESO10245.1"/>
    </source>
</evidence>
<dbReference type="PANTHER" id="PTHR46680:SF3">
    <property type="entry name" value="NF-KAPPA-B INHIBITOR CACTUS"/>
    <property type="match status" value="1"/>
</dbReference>
<evidence type="ECO:0000256" key="2">
    <source>
        <dbReference type="ARBA" id="ARBA00023043"/>
    </source>
</evidence>
<evidence type="ECO:0000313" key="5">
    <source>
        <dbReference type="EnsemblMetazoa" id="HelroP168135"/>
    </source>
</evidence>
<dbReference type="Proteomes" id="UP000015101">
    <property type="component" value="Unassembled WGS sequence"/>
</dbReference>
<dbReference type="GeneID" id="20202226"/>
<evidence type="ECO:0000313" key="6">
    <source>
        <dbReference type="Proteomes" id="UP000015101"/>
    </source>
</evidence>
<dbReference type="HOGENOM" id="CLU_1549295_0_0_1"/>
<dbReference type="GO" id="GO:0140311">
    <property type="term" value="F:protein sequestering activity"/>
    <property type="evidence" value="ECO:0000318"/>
    <property type="project" value="GO_Central"/>
</dbReference>
<keyword evidence="2 3" id="KW-0040">ANK repeat</keyword>
<accession>T1F076</accession>
<dbReference type="RefSeq" id="XP_009012059.1">
    <property type="nucleotide sequence ID" value="XM_009013811.1"/>
</dbReference>